<dbReference type="Pfam" id="PF00196">
    <property type="entry name" value="GerE"/>
    <property type="match status" value="1"/>
</dbReference>
<feature type="domain" description="HTH luxR-type" evidence="3">
    <location>
        <begin position="144"/>
        <end position="209"/>
    </location>
</feature>
<name>A0A316AI08_9BACT</name>
<dbReference type="GO" id="GO:0000160">
    <property type="term" value="P:phosphorelay signal transduction system"/>
    <property type="evidence" value="ECO:0007669"/>
    <property type="project" value="InterPro"/>
</dbReference>
<dbReference type="SUPFAM" id="SSF46894">
    <property type="entry name" value="C-terminal effector domain of the bipartite response regulators"/>
    <property type="match status" value="1"/>
</dbReference>
<evidence type="ECO:0000256" key="2">
    <source>
        <dbReference type="PROSITE-ProRule" id="PRU00169"/>
    </source>
</evidence>
<dbReference type="SMART" id="SM00421">
    <property type="entry name" value="HTH_LUXR"/>
    <property type="match status" value="1"/>
</dbReference>
<dbReference type="PRINTS" id="PR00038">
    <property type="entry name" value="HTHLUXR"/>
</dbReference>
<reference evidence="5 6" key="1">
    <citation type="submission" date="2018-03" db="EMBL/GenBank/DDBJ databases">
        <title>Genomic Encyclopedia of Archaeal and Bacterial Type Strains, Phase II (KMG-II): from individual species to whole genera.</title>
        <authorList>
            <person name="Goeker M."/>
        </authorList>
    </citation>
    <scope>NUCLEOTIDE SEQUENCE [LARGE SCALE GENOMIC DNA]</scope>
    <source>
        <strain evidence="5 6">DSM 100346</strain>
    </source>
</reference>
<keyword evidence="6" id="KW-1185">Reference proteome</keyword>
<dbReference type="PANTHER" id="PTHR45566">
    <property type="entry name" value="HTH-TYPE TRANSCRIPTIONAL REGULATOR YHJB-RELATED"/>
    <property type="match status" value="1"/>
</dbReference>
<proteinExistence type="predicted"/>
<dbReference type="RefSeq" id="WP_146202294.1">
    <property type="nucleotide sequence ID" value="NZ_QGDT01000009.1"/>
</dbReference>
<dbReference type="InterPro" id="IPR001789">
    <property type="entry name" value="Sig_transdc_resp-reg_receiver"/>
</dbReference>
<protein>
    <submittedName>
        <fullName evidence="5">DNA-binding NarL/FixJ family response regulator</fullName>
    </submittedName>
</protein>
<evidence type="ECO:0000313" key="5">
    <source>
        <dbReference type="EMBL" id="PWJ56918.1"/>
    </source>
</evidence>
<dbReference type="EMBL" id="QGDT01000009">
    <property type="protein sequence ID" value="PWJ56918.1"/>
    <property type="molecule type" value="Genomic_DNA"/>
</dbReference>
<dbReference type="CDD" id="cd06170">
    <property type="entry name" value="LuxR_C_like"/>
    <property type="match status" value="1"/>
</dbReference>
<dbReference type="InterPro" id="IPR016032">
    <property type="entry name" value="Sig_transdc_resp-reg_C-effctor"/>
</dbReference>
<evidence type="ECO:0000259" key="4">
    <source>
        <dbReference type="PROSITE" id="PS50110"/>
    </source>
</evidence>
<dbReference type="PROSITE" id="PS00622">
    <property type="entry name" value="HTH_LUXR_1"/>
    <property type="match status" value="1"/>
</dbReference>
<dbReference type="AlphaFoldDB" id="A0A316AI08"/>
<gene>
    <name evidence="5" type="ORF">CLV98_10927</name>
</gene>
<dbReference type="PANTHER" id="PTHR45566:SF2">
    <property type="entry name" value="NARL SUBFAMILY"/>
    <property type="match status" value="1"/>
</dbReference>
<feature type="domain" description="Response regulatory" evidence="4">
    <location>
        <begin position="3"/>
        <end position="120"/>
    </location>
</feature>
<organism evidence="5 6">
    <name type="scientific">Dyadobacter jejuensis</name>
    <dbReference type="NCBI Taxonomy" id="1082580"/>
    <lineage>
        <taxon>Bacteria</taxon>
        <taxon>Pseudomonadati</taxon>
        <taxon>Bacteroidota</taxon>
        <taxon>Cytophagia</taxon>
        <taxon>Cytophagales</taxon>
        <taxon>Spirosomataceae</taxon>
        <taxon>Dyadobacter</taxon>
    </lineage>
</organism>
<keyword evidence="1 5" id="KW-0238">DNA-binding</keyword>
<dbReference type="Proteomes" id="UP000245880">
    <property type="component" value="Unassembled WGS sequence"/>
</dbReference>
<dbReference type="GO" id="GO:0003677">
    <property type="term" value="F:DNA binding"/>
    <property type="evidence" value="ECO:0007669"/>
    <property type="project" value="UniProtKB-KW"/>
</dbReference>
<dbReference type="InterPro" id="IPR051015">
    <property type="entry name" value="EvgA-like"/>
</dbReference>
<dbReference type="Gene3D" id="3.40.50.2300">
    <property type="match status" value="1"/>
</dbReference>
<comment type="caution">
    <text evidence="2">Lacks conserved residue(s) required for the propagation of feature annotation.</text>
</comment>
<dbReference type="OrthoDB" id="941719at2"/>
<comment type="caution">
    <text evidence="5">The sequence shown here is derived from an EMBL/GenBank/DDBJ whole genome shotgun (WGS) entry which is preliminary data.</text>
</comment>
<dbReference type="SUPFAM" id="SSF52172">
    <property type="entry name" value="CheY-like"/>
    <property type="match status" value="1"/>
</dbReference>
<accession>A0A316AI08</accession>
<dbReference type="Pfam" id="PF00072">
    <property type="entry name" value="Response_reg"/>
    <property type="match status" value="1"/>
</dbReference>
<evidence type="ECO:0000256" key="1">
    <source>
        <dbReference type="ARBA" id="ARBA00023125"/>
    </source>
</evidence>
<evidence type="ECO:0000259" key="3">
    <source>
        <dbReference type="PROSITE" id="PS50043"/>
    </source>
</evidence>
<dbReference type="InterPro" id="IPR011006">
    <property type="entry name" value="CheY-like_superfamily"/>
</dbReference>
<dbReference type="GO" id="GO:0006355">
    <property type="term" value="P:regulation of DNA-templated transcription"/>
    <property type="evidence" value="ECO:0007669"/>
    <property type="project" value="InterPro"/>
</dbReference>
<dbReference type="InterPro" id="IPR000792">
    <property type="entry name" value="Tscrpt_reg_LuxR_C"/>
</dbReference>
<dbReference type="PROSITE" id="PS50110">
    <property type="entry name" value="RESPONSE_REGULATORY"/>
    <property type="match status" value="1"/>
</dbReference>
<dbReference type="PROSITE" id="PS50043">
    <property type="entry name" value="HTH_LUXR_2"/>
    <property type="match status" value="1"/>
</dbReference>
<sequence length="211" mass="24051">MTTIGLIDNFIIIRLGLALILNQKFQDMELLEAEDLESFEKLQSQKTPDVFILGNNASSRQECFATVAAFREHYPNTPIIVYDEHSKQNMVIPYFELGVKGYILKQNIADEMVNAVNSVQQDRPFLCPTLVENLLGFIAKKQHHLTNPALLTPRESEIAKYLTQGMKTSWIAKALGRKPSTISTIKHNIFVKMKVENIVELKKVYLEELTI</sequence>
<evidence type="ECO:0000313" key="6">
    <source>
        <dbReference type="Proteomes" id="UP000245880"/>
    </source>
</evidence>